<protein>
    <submittedName>
        <fullName evidence="5">EAL domain-containing protein</fullName>
    </submittedName>
</protein>
<dbReference type="Pfam" id="PF00563">
    <property type="entry name" value="EAL"/>
    <property type="match status" value="1"/>
</dbReference>
<dbReference type="InterPro" id="IPR000160">
    <property type="entry name" value="GGDEF_dom"/>
</dbReference>
<dbReference type="AlphaFoldDB" id="A0A5C6VWP1"/>
<sequence>MSHTQDLLKLSGEYSSPIVVLSIVIACCASYTALSLNQRIQHNSFFHQYFWLVLSSIAMGLGIWSMHFIGMSALELPIPMEYDLILTTISALPAILASFLAFYIASRANRNHWPYILAGITMGIGISSMHYIGMAAMKMDAEYVYKPWVFLLSIVIAIVVSYVALFIFSNSKRFIGNQYIKIITAIIMGLGIASMHYTGMLAIDIYVDHSSTMVSHEFHQMDMSLLIMVVTIGIFILLFVSALTSLLDRYVDYRLHNFDALTLLPNQRQFENSINNSNNVSGSLAIIQIHNLENLIGFHGYSLGDEIIKIVRDMIKNQIQASTSLFRIEANRFALLTYEGSKNEEVKRSLERILSSFQKPIMVGDNSIPIHTVCAVNYSTGNKNVRELFTNAMAVLLHPSISEQNKVIEYDPAVHTYSFERQIVQDINRAMTNNELFIAYQPKVCSKSMEVTGLEALLRWKHPEQGMISPGIFIPVLEDNGKIFDVTDWIIREVFKQVSIWKEASFPFSQVSINIPGAYVTSARLLNVMTKSLSEYGISSNMIELEITETSVIHDIENAISAVGKLRGMGLSVALDDFGTGLSSLSYLKRIPISTIKIDKSFVDDVPLSEKDSDILKAIITLCHSLHLKVVIEGVESKEQIDFITSVSEALHIQGYYFSRPLIEEELVTWYKNR</sequence>
<dbReference type="SMART" id="SM00052">
    <property type="entry name" value="EAL"/>
    <property type="match status" value="1"/>
</dbReference>
<feature type="transmembrane region" description="Helical" evidence="1">
    <location>
        <begin position="223"/>
        <end position="247"/>
    </location>
</feature>
<evidence type="ECO:0000259" key="4">
    <source>
        <dbReference type="PROSITE" id="PS50924"/>
    </source>
</evidence>
<dbReference type="InterPro" id="IPR043128">
    <property type="entry name" value="Rev_trsase/Diguanyl_cyclase"/>
</dbReference>
<dbReference type="PROSITE" id="PS50924">
    <property type="entry name" value="MHYT"/>
    <property type="match status" value="1"/>
</dbReference>
<dbReference type="PANTHER" id="PTHR33121">
    <property type="entry name" value="CYCLIC DI-GMP PHOSPHODIESTERASE PDEF"/>
    <property type="match status" value="1"/>
</dbReference>
<evidence type="ECO:0000256" key="1">
    <source>
        <dbReference type="PROSITE-ProRule" id="PRU00244"/>
    </source>
</evidence>
<evidence type="ECO:0000259" key="2">
    <source>
        <dbReference type="PROSITE" id="PS50883"/>
    </source>
</evidence>
<dbReference type="SMART" id="SM00267">
    <property type="entry name" value="GGDEF"/>
    <property type="match status" value="1"/>
</dbReference>
<reference evidence="5 6" key="1">
    <citation type="journal article" date="2005" name="Int. J. Syst. Evol. Microbiol.">
        <title>Bacillus litoralis sp. nov., isolated from a tidal flat of the Yellow Sea in Korea.</title>
        <authorList>
            <person name="Yoon J.H."/>
            <person name="Oh T.K."/>
        </authorList>
    </citation>
    <scope>NUCLEOTIDE SEQUENCE [LARGE SCALE GENOMIC DNA]</scope>
    <source>
        <strain evidence="5 6">SW-211</strain>
    </source>
</reference>
<feature type="transmembrane region" description="Helical" evidence="1">
    <location>
        <begin position="148"/>
        <end position="168"/>
    </location>
</feature>
<organism evidence="5 6">
    <name type="scientific">Metabacillus litoralis</name>
    <dbReference type="NCBI Taxonomy" id="152268"/>
    <lineage>
        <taxon>Bacteria</taxon>
        <taxon>Bacillati</taxon>
        <taxon>Bacillota</taxon>
        <taxon>Bacilli</taxon>
        <taxon>Bacillales</taxon>
        <taxon>Bacillaceae</taxon>
        <taxon>Metabacillus</taxon>
    </lineage>
</organism>
<dbReference type="InterPro" id="IPR035919">
    <property type="entry name" value="EAL_sf"/>
</dbReference>
<keyword evidence="6" id="KW-1185">Reference proteome</keyword>
<dbReference type="SUPFAM" id="SSF141868">
    <property type="entry name" value="EAL domain-like"/>
    <property type="match status" value="1"/>
</dbReference>
<dbReference type="Pfam" id="PF00990">
    <property type="entry name" value="GGDEF"/>
    <property type="match status" value="1"/>
</dbReference>
<feature type="transmembrane region" description="Helical" evidence="1">
    <location>
        <begin position="49"/>
        <end position="70"/>
    </location>
</feature>
<dbReference type="Gene3D" id="3.20.20.450">
    <property type="entry name" value="EAL domain"/>
    <property type="match status" value="1"/>
</dbReference>
<feature type="transmembrane region" description="Helical" evidence="1">
    <location>
        <begin position="18"/>
        <end position="37"/>
    </location>
</feature>
<dbReference type="SUPFAM" id="SSF55073">
    <property type="entry name" value="Nucleotide cyclase"/>
    <property type="match status" value="1"/>
</dbReference>
<dbReference type="PROSITE" id="PS50883">
    <property type="entry name" value="EAL"/>
    <property type="match status" value="1"/>
</dbReference>
<dbReference type="Pfam" id="PF03707">
    <property type="entry name" value="MHYT"/>
    <property type="match status" value="3"/>
</dbReference>
<feature type="transmembrane region" description="Helical" evidence="1">
    <location>
        <begin position="180"/>
        <end position="203"/>
    </location>
</feature>
<dbReference type="PROSITE" id="PS50887">
    <property type="entry name" value="GGDEF"/>
    <property type="match status" value="1"/>
</dbReference>
<dbReference type="EMBL" id="VOQF01000012">
    <property type="protein sequence ID" value="TXC89359.1"/>
    <property type="molecule type" value="Genomic_DNA"/>
</dbReference>
<evidence type="ECO:0000313" key="5">
    <source>
        <dbReference type="EMBL" id="TXC89359.1"/>
    </source>
</evidence>
<comment type="caution">
    <text evidence="5">The sequence shown here is derived from an EMBL/GenBank/DDBJ whole genome shotgun (WGS) entry which is preliminary data.</text>
</comment>
<accession>A0A5C6VWP1</accession>
<dbReference type="GO" id="GO:0016020">
    <property type="term" value="C:membrane"/>
    <property type="evidence" value="ECO:0007669"/>
    <property type="project" value="UniProtKB-UniRule"/>
</dbReference>
<feature type="transmembrane region" description="Helical" evidence="1">
    <location>
        <begin position="82"/>
        <end position="103"/>
    </location>
</feature>
<dbReference type="CDD" id="cd01948">
    <property type="entry name" value="EAL"/>
    <property type="match status" value="1"/>
</dbReference>
<name>A0A5C6VWP1_9BACI</name>
<feature type="domain" description="GGDEF" evidence="3">
    <location>
        <begin position="280"/>
        <end position="412"/>
    </location>
</feature>
<feature type="transmembrane region" description="Helical" evidence="1">
    <location>
        <begin position="115"/>
        <end position="136"/>
    </location>
</feature>
<evidence type="ECO:0000313" key="6">
    <source>
        <dbReference type="Proteomes" id="UP000321363"/>
    </source>
</evidence>
<feature type="domain" description="MHYT" evidence="4">
    <location>
        <begin position="14"/>
        <end position="206"/>
    </location>
</feature>
<dbReference type="PANTHER" id="PTHR33121:SF79">
    <property type="entry name" value="CYCLIC DI-GMP PHOSPHODIESTERASE PDED-RELATED"/>
    <property type="match status" value="1"/>
</dbReference>
<proteinExistence type="predicted"/>
<dbReference type="InterPro" id="IPR050706">
    <property type="entry name" value="Cyclic-di-GMP_PDE-like"/>
</dbReference>
<dbReference type="InterPro" id="IPR001633">
    <property type="entry name" value="EAL_dom"/>
</dbReference>
<keyword evidence="1" id="KW-0812">Transmembrane</keyword>
<dbReference type="InterPro" id="IPR029787">
    <property type="entry name" value="Nucleotide_cyclase"/>
</dbReference>
<keyword evidence="1" id="KW-1133">Transmembrane helix</keyword>
<dbReference type="Gene3D" id="3.30.70.270">
    <property type="match status" value="1"/>
</dbReference>
<dbReference type="InterPro" id="IPR005330">
    <property type="entry name" value="MHYT_dom"/>
</dbReference>
<dbReference type="OrthoDB" id="9759607at2"/>
<gene>
    <name evidence="5" type="ORF">FS935_17965</name>
</gene>
<feature type="domain" description="EAL" evidence="2">
    <location>
        <begin position="420"/>
        <end position="674"/>
    </location>
</feature>
<dbReference type="GO" id="GO:0071111">
    <property type="term" value="F:cyclic-guanylate-specific phosphodiesterase activity"/>
    <property type="evidence" value="ECO:0007669"/>
    <property type="project" value="InterPro"/>
</dbReference>
<keyword evidence="1" id="KW-0472">Membrane</keyword>
<dbReference type="Proteomes" id="UP000321363">
    <property type="component" value="Unassembled WGS sequence"/>
</dbReference>
<dbReference type="RefSeq" id="WP_146950025.1">
    <property type="nucleotide sequence ID" value="NZ_VOQF01000012.1"/>
</dbReference>
<evidence type="ECO:0000259" key="3">
    <source>
        <dbReference type="PROSITE" id="PS50887"/>
    </source>
</evidence>